<name>A0A9N9KGQ3_9GLOM</name>
<protein>
    <submittedName>
        <fullName evidence="1">9025_t:CDS:1</fullName>
    </submittedName>
</protein>
<dbReference type="EMBL" id="CAJVQA010064724">
    <property type="protein sequence ID" value="CAG8830770.1"/>
    <property type="molecule type" value="Genomic_DNA"/>
</dbReference>
<comment type="caution">
    <text evidence="1">The sequence shown here is derived from an EMBL/GenBank/DDBJ whole genome shotgun (WGS) entry which is preliminary data.</text>
</comment>
<feature type="non-terminal residue" evidence="1">
    <location>
        <position position="41"/>
    </location>
</feature>
<reference evidence="1" key="1">
    <citation type="submission" date="2021-06" db="EMBL/GenBank/DDBJ databases">
        <authorList>
            <person name="Kallberg Y."/>
            <person name="Tangrot J."/>
            <person name="Rosling A."/>
        </authorList>
    </citation>
    <scope>NUCLEOTIDE SEQUENCE</scope>
    <source>
        <strain evidence="1">FL966</strain>
    </source>
</reference>
<keyword evidence="2" id="KW-1185">Reference proteome</keyword>
<sequence length="41" mass="4759">MEEITVIPGEQRLNFLDLETSLPGIINQYNTILNKKNEITR</sequence>
<dbReference type="Proteomes" id="UP000789759">
    <property type="component" value="Unassembled WGS sequence"/>
</dbReference>
<gene>
    <name evidence="1" type="ORF">CPELLU_LOCUS20647</name>
</gene>
<evidence type="ECO:0000313" key="1">
    <source>
        <dbReference type="EMBL" id="CAG8830770.1"/>
    </source>
</evidence>
<organism evidence="1 2">
    <name type="scientific">Cetraspora pellucida</name>
    <dbReference type="NCBI Taxonomy" id="1433469"/>
    <lineage>
        <taxon>Eukaryota</taxon>
        <taxon>Fungi</taxon>
        <taxon>Fungi incertae sedis</taxon>
        <taxon>Mucoromycota</taxon>
        <taxon>Glomeromycotina</taxon>
        <taxon>Glomeromycetes</taxon>
        <taxon>Diversisporales</taxon>
        <taxon>Gigasporaceae</taxon>
        <taxon>Cetraspora</taxon>
    </lineage>
</organism>
<dbReference type="AlphaFoldDB" id="A0A9N9KGQ3"/>
<evidence type="ECO:0000313" key="2">
    <source>
        <dbReference type="Proteomes" id="UP000789759"/>
    </source>
</evidence>
<proteinExistence type="predicted"/>
<accession>A0A9N9KGQ3</accession>